<evidence type="ECO:0000313" key="1">
    <source>
        <dbReference type="EMBL" id="MFL0166374.1"/>
    </source>
</evidence>
<proteinExistence type="predicted"/>
<dbReference type="InterPro" id="IPR004704">
    <property type="entry name" value="PTS_IID_man"/>
</dbReference>
<name>A0ABW8S941_9CLOT</name>
<protein>
    <submittedName>
        <fullName evidence="1">PTS system mannose/fructose/sorbose family transporter subunit IID</fullName>
    </submittedName>
</protein>
<keyword evidence="2" id="KW-1185">Reference proteome</keyword>
<dbReference type="RefSeq" id="WP_406761742.1">
    <property type="nucleotide sequence ID" value="NZ_JBJIAB010000019.1"/>
</dbReference>
<reference evidence="1 2" key="1">
    <citation type="submission" date="2024-11" db="EMBL/GenBank/DDBJ databases">
        <authorList>
            <person name="Heng Y.C."/>
            <person name="Lim A.C.H."/>
            <person name="Lee J.K.Y."/>
            <person name="Kittelmann S."/>
        </authorList>
    </citation>
    <scope>NUCLEOTIDE SEQUENCE [LARGE SCALE GENOMIC DNA]</scope>
    <source>
        <strain evidence="1 2">WILCCON 0112</strain>
    </source>
</reference>
<accession>A0ABW8S941</accession>
<feature type="non-terminal residue" evidence="1">
    <location>
        <position position="42"/>
    </location>
</feature>
<dbReference type="Proteomes" id="UP001623600">
    <property type="component" value="Unassembled WGS sequence"/>
</dbReference>
<sequence length="42" mass="4826">MSEKKLNKSDIVKMFIRSNFLLGSFNFERMQAIGFCVTLIPA</sequence>
<comment type="caution">
    <text evidence="1">The sequence shown here is derived from an EMBL/GenBank/DDBJ whole genome shotgun (WGS) entry which is preliminary data.</text>
</comment>
<evidence type="ECO:0000313" key="2">
    <source>
        <dbReference type="Proteomes" id="UP001623600"/>
    </source>
</evidence>
<dbReference type="Pfam" id="PF03613">
    <property type="entry name" value="EIID-AGA"/>
    <property type="match status" value="1"/>
</dbReference>
<gene>
    <name evidence="1" type="ORF">ACJDTP_14985</name>
</gene>
<dbReference type="EMBL" id="JBJIAB010000019">
    <property type="protein sequence ID" value="MFL0166374.1"/>
    <property type="molecule type" value="Genomic_DNA"/>
</dbReference>
<organism evidence="1 2">
    <name type="scientific">Candidatus Clostridium helianthi</name>
    <dbReference type="NCBI Taxonomy" id="3381660"/>
    <lineage>
        <taxon>Bacteria</taxon>
        <taxon>Bacillati</taxon>
        <taxon>Bacillota</taxon>
        <taxon>Clostridia</taxon>
        <taxon>Eubacteriales</taxon>
        <taxon>Clostridiaceae</taxon>
        <taxon>Clostridium</taxon>
    </lineage>
</organism>